<comment type="function">
    <text evidence="7">Required for the formation of a threonylcarbamoyl group on adenosine at position 37 (t(6)A37) in mitochondrial tRNAs that read codons beginning with adenine. Probably involved in the transfer of the threonylcarbamoyl moiety of threonylcarbamoyl-AMP (TC-AMP) to the N6 group of A37. Involved in mitochondrial genome maintenance.</text>
</comment>
<gene>
    <name evidence="9" type="ORF">CTheo_6446</name>
</gene>
<keyword evidence="9" id="KW-0645">Protease</keyword>
<dbReference type="GO" id="GO:0072670">
    <property type="term" value="P:mitochondrial tRNA threonylcarbamoyladenosine modification"/>
    <property type="evidence" value="ECO:0007669"/>
    <property type="project" value="TreeGrafter"/>
</dbReference>
<evidence type="ECO:0000256" key="7">
    <source>
        <dbReference type="HAMAP-Rule" id="MF_03179"/>
    </source>
</evidence>
<evidence type="ECO:0000256" key="4">
    <source>
        <dbReference type="ARBA" id="ARBA00022723"/>
    </source>
</evidence>
<dbReference type="Pfam" id="PF00814">
    <property type="entry name" value="TsaD"/>
    <property type="match status" value="1"/>
</dbReference>
<dbReference type="GO" id="GO:0061711">
    <property type="term" value="F:tRNA N(6)-L-threonylcarbamoyladenine synthase activity"/>
    <property type="evidence" value="ECO:0007669"/>
    <property type="project" value="UniProtKB-EC"/>
</dbReference>
<evidence type="ECO:0000256" key="3">
    <source>
        <dbReference type="ARBA" id="ARBA00022694"/>
    </source>
</evidence>
<dbReference type="InterPro" id="IPR022450">
    <property type="entry name" value="TsaD"/>
</dbReference>
<protein>
    <recommendedName>
        <fullName evidence="1">N(6)-L-threonylcarbamoyladenine synthase</fullName>
        <ecNumber evidence="1">2.3.1.234</ecNumber>
    </recommendedName>
</protein>
<comment type="similarity">
    <text evidence="7">Belongs to the KAE1 / TsaD family.</text>
</comment>
<feature type="domain" description="Gcp-like" evidence="8">
    <location>
        <begin position="70"/>
        <end position="392"/>
    </location>
</feature>
<keyword evidence="9" id="KW-0378">Hydrolase</keyword>
<dbReference type="OrthoDB" id="10259622at2759"/>
<dbReference type="PRINTS" id="PR00789">
    <property type="entry name" value="OSIALOPTASE"/>
</dbReference>
<dbReference type="InterPro" id="IPR017861">
    <property type="entry name" value="KAE1/TsaD"/>
</dbReference>
<organism evidence="9 10">
    <name type="scientific">Ceratobasidium theobromae</name>
    <dbReference type="NCBI Taxonomy" id="1582974"/>
    <lineage>
        <taxon>Eukaryota</taxon>
        <taxon>Fungi</taxon>
        <taxon>Dikarya</taxon>
        <taxon>Basidiomycota</taxon>
        <taxon>Agaricomycotina</taxon>
        <taxon>Agaricomycetes</taxon>
        <taxon>Cantharellales</taxon>
        <taxon>Ceratobasidiaceae</taxon>
        <taxon>Ceratobasidium</taxon>
    </lineage>
</organism>
<evidence type="ECO:0000256" key="1">
    <source>
        <dbReference type="ARBA" id="ARBA00012156"/>
    </source>
</evidence>
<dbReference type="CDD" id="cd24134">
    <property type="entry name" value="ASKHA_NBD_OSGEPL1_QRI7_euk"/>
    <property type="match status" value="1"/>
</dbReference>
<evidence type="ECO:0000256" key="2">
    <source>
        <dbReference type="ARBA" id="ARBA00022679"/>
    </source>
</evidence>
<dbReference type="PANTHER" id="PTHR11735">
    <property type="entry name" value="TRNA N6-ADENOSINE THREONYLCARBAMOYLTRANSFERASE"/>
    <property type="match status" value="1"/>
</dbReference>
<dbReference type="GO" id="GO:0006508">
    <property type="term" value="P:proteolysis"/>
    <property type="evidence" value="ECO:0007669"/>
    <property type="project" value="UniProtKB-KW"/>
</dbReference>
<keyword evidence="3 7" id="KW-0819">tRNA processing</keyword>
<keyword evidence="4 7" id="KW-0479">Metal-binding</keyword>
<dbReference type="SUPFAM" id="SSF53067">
    <property type="entry name" value="Actin-like ATPase domain"/>
    <property type="match status" value="1"/>
</dbReference>
<dbReference type="EMBL" id="SSOP01000197">
    <property type="protein sequence ID" value="KAB5590104.1"/>
    <property type="molecule type" value="Genomic_DNA"/>
</dbReference>
<evidence type="ECO:0000313" key="9">
    <source>
        <dbReference type="EMBL" id="KAB5590104.1"/>
    </source>
</evidence>
<comment type="caution">
    <text evidence="9">The sequence shown here is derived from an EMBL/GenBank/DDBJ whole genome shotgun (WGS) entry which is preliminary data.</text>
</comment>
<dbReference type="HAMAP" id="MF_01445">
    <property type="entry name" value="TsaD"/>
    <property type="match status" value="1"/>
</dbReference>
<evidence type="ECO:0000313" key="10">
    <source>
        <dbReference type="Proteomes" id="UP000383932"/>
    </source>
</evidence>
<dbReference type="AlphaFoldDB" id="A0A5N5QEK9"/>
<evidence type="ECO:0000256" key="5">
    <source>
        <dbReference type="ARBA" id="ARBA00023315"/>
    </source>
</evidence>
<dbReference type="PANTHER" id="PTHR11735:SF6">
    <property type="entry name" value="TRNA N6-ADENOSINE THREONYLCARBAMOYLTRANSFERASE, MITOCHONDRIAL"/>
    <property type="match status" value="1"/>
</dbReference>
<keyword evidence="7" id="KW-0496">Mitochondrion</keyword>
<dbReference type="EC" id="2.3.1.234" evidence="1"/>
<evidence type="ECO:0000259" key="8">
    <source>
        <dbReference type="Pfam" id="PF00814"/>
    </source>
</evidence>
<keyword evidence="10" id="KW-1185">Reference proteome</keyword>
<keyword evidence="5 7" id="KW-0012">Acyltransferase</keyword>
<sequence>MFRCPIRQIRSVSWQIRYFKVLAFETSADDTCVAVLDNTTVLSNVILKQHAECMRVQLVLDVHHHLPNFDRHEEFRGIHPQVAIRAHDKNIATLRLALKESGVNINDINGIAFTRGPGMRGCLSVGANSAGTLAAALNKPLVGVHHMQAHALTALYTSKPSPTYPFLVLLISGGHTLLLLARSRYCFTILATTTDESIGNAFDRVARLLDVPWSLERSAGASLEQFAEGVDNPDLHFSVPSPGKLVFSYSGLTSAIRAHILRRSDPDMVVHSADIVPDLLVKHPPILERALIQERLRQTVARMTLDERRNIAAAFQKSAVAQLEEKLKLGLDQCVRLGVNPRFIVVSGGVASNTYVRERLQSLIQEVESQVKLSLVFPPPYLCTDNAVMIAWTALERFLSNSHDELDTQVRPVWSIEDLQT</sequence>
<reference evidence="9 10" key="1">
    <citation type="journal article" date="2019" name="Fungal Biol. Biotechnol.">
        <title>Draft genome sequence of fastidious pathogen Ceratobasidium theobromae, which causes vascular-streak dieback in Theobroma cacao.</title>
        <authorList>
            <person name="Ali S.S."/>
            <person name="Asman A."/>
            <person name="Shao J."/>
            <person name="Firmansyah A.P."/>
            <person name="Susilo A.W."/>
            <person name="Rosmana A."/>
            <person name="McMahon P."/>
            <person name="Junaid M."/>
            <person name="Guest D."/>
            <person name="Kheng T.Y."/>
            <person name="Meinhardt L.W."/>
            <person name="Bailey B.A."/>
        </authorList>
    </citation>
    <scope>NUCLEOTIDE SEQUENCE [LARGE SCALE GENOMIC DNA]</scope>
    <source>
        <strain evidence="9 10">CT2</strain>
    </source>
</reference>
<keyword evidence="2 7" id="KW-0808">Transferase</keyword>
<dbReference type="InterPro" id="IPR000905">
    <property type="entry name" value="Gcp-like_dom"/>
</dbReference>
<dbReference type="InterPro" id="IPR043129">
    <property type="entry name" value="ATPase_NBD"/>
</dbReference>
<comment type="cofactor">
    <cofactor evidence="7">
        <name>a divalent metal cation</name>
        <dbReference type="ChEBI" id="CHEBI:60240"/>
    </cofactor>
    <text evidence="7">Binds 1 divalent metal cation per subunit.</text>
</comment>
<comment type="catalytic activity">
    <reaction evidence="6 7">
        <text>L-threonylcarbamoyladenylate + adenosine(37) in tRNA = N(6)-L-threonylcarbamoyladenosine(37) in tRNA + AMP + H(+)</text>
        <dbReference type="Rhea" id="RHEA:37059"/>
        <dbReference type="Rhea" id="RHEA-COMP:10162"/>
        <dbReference type="Rhea" id="RHEA-COMP:10163"/>
        <dbReference type="ChEBI" id="CHEBI:15378"/>
        <dbReference type="ChEBI" id="CHEBI:73682"/>
        <dbReference type="ChEBI" id="CHEBI:74411"/>
        <dbReference type="ChEBI" id="CHEBI:74418"/>
        <dbReference type="ChEBI" id="CHEBI:456215"/>
        <dbReference type="EC" id="2.3.1.234"/>
    </reaction>
</comment>
<proteinExistence type="inferred from homology"/>
<comment type="subcellular location">
    <subcellularLocation>
        <location evidence="7">Mitochondrion</location>
    </subcellularLocation>
</comment>
<dbReference type="Gene3D" id="3.30.420.40">
    <property type="match status" value="2"/>
</dbReference>
<accession>A0A5N5QEK9</accession>
<evidence type="ECO:0000256" key="6">
    <source>
        <dbReference type="ARBA" id="ARBA00048117"/>
    </source>
</evidence>
<comment type="subunit">
    <text evidence="7">Homodimer.</text>
</comment>
<dbReference type="GO" id="GO:0005739">
    <property type="term" value="C:mitochondrion"/>
    <property type="evidence" value="ECO:0007669"/>
    <property type="project" value="UniProtKB-SubCell"/>
</dbReference>
<dbReference type="Proteomes" id="UP000383932">
    <property type="component" value="Unassembled WGS sequence"/>
</dbReference>
<dbReference type="GO" id="GO:0046872">
    <property type="term" value="F:metal ion binding"/>
    <property type="evidence" value="ECO:0007669"/>
    <property type="project" value="UniProtKB-KW"/>
</dbReference>
<name>A0A5N5QEK9_9AGAM</name>
<dbReference type="GO" id="GO:0008233">
    <property type="term" value="F:peptidase activity"/>
    <property type="evidence" value="ECO:0007669"/>
    <property type="project" value="UniProtKB-KW"/>
</dbReference>